<feature type="domain" description="BTB" evidence="2">
    <location>
        <begin position="55"/>
        <end position="138"/>
    </location>
</feature>
<dbReference type="EMBL" id="VSWD01000004">
    <property type="protein sequence ID" value="KAK3104805.1"/>
    <property type="molecule type" value="Genomic_DNA"/>
</dbReference>
<name>A0AA88YGP3_PINIB</name>
<dbReference type="PANTHER" id="PTHR24410:SF46">
    <property type="entry name" value="SERINE-ENRICHED PROTEIN"/>
    <property type="match status" value="1"/>
</dbReference>
<dbReference type="SMART" id="SM00225">
    <property type="entry name" value="BTB"/>
    <property type="match status" value="1"/>
</dbReference>
<comment type="caution">
    <text evidence="3">The sequence shown here is derived from an EMBL/GenBank/DDBJ whole genome shotgun (WGS) entry which is preliminary data.</text>
</comment>
<gene>
    <name evidence="3" type="ORF">FSP39_010502</name>
</gene>
<dbReference type="PROSITE" id="PS50097">
    <property type="entry name" value="BTB"/>
    <property type="match status" value="1"/>
</dbReference>
<sequence length="210" mass="23700">SSGYESETEASESDAENDVITEPPERGEPEKVMRYKSTNALCDHLKFILSMPELCDVTFLVGERRVPVHGVKAILGARSAVFYKIIMDSQRKFEQRDLPDGSSISKRRKLKIEVNKYKPEDFRYLMQFIHCGKVKIGNSNLPGLLCGAYQFALPDLKTACWDFVSYSVNNGNVSKLKESTMYYKDHGAGRKLLSKLTSGSEKSMLVKIEL</sequence>
<dbReference type="Pfam" id="PF00651">
    <property type="entry name" value="BTB"/>
    <property type="match status" value="1"/>
</dbReference>
<dbReference type="AlphaFoldDB" id="A0AA88YGP3"/>
<feature type="region of interest" description="Disordered" evidence="1">
    <location>
        <begin position="1"/>
        <end position="29"/>
    </location>
</feature>
<evidence type="ECO:0000256" key="1">
    <source>
        <dbReference type="SAM" id="MobiDB-lite"/>
    </source>
</evidence>
<dbReference type="Gene3D" id="3.30.710.10">
    <property type="entry name" value="Potassium Channel Kv1.1, Chain A"/>
    <property type="match status" value="1"/>
</dbReference>
<evidence type="ECO:0000313" key="3">
    <source>
        <dbReference type="EMBL" id="KAK3104805.1"/>
    </source>
</evidence>
<feature type="non-terminal residue" evidence="3">
    <location>
        <position position="1"/>
    </location>
</feature>
<evidence type="ECO:0000313" key="4">
    <source>
        <dbReference type="Proteomes" id="UP001186944"/>
    </source>
</evidence>
<accession>A0AA88YGP3</accession>
<dbReference type="PANTHER" id="PTHR24410">
    <property type="entry name" value="HL07962P-RELATED"/>
    <property type="match status" value="1"/>
</dbReference>
<feature type="compositionally biased region" description="Acidic residues" evidence="1">
    <location>
        <begin position="1"/>
        <end position="19"/>
    </location>
</feature>
<protein>
    <recommendedName>
        <fullName evidence="2">BTB domain-containing protein</fullName>
    </recommendedName>
</protein>
<dbReference type="SUPFAM" id="SSF54695">
    <property type="entry name" value="POZ domain"/>
    <property type="match status" value="1"/>
</dbReference>
<dbReference type="InterPro" id="IPR011333">
    <property type="entry name" value="SKP1/BTB/POZ_sf"/>
</dbReference>
<dbReference type="Proteomes" id="UP001186944">
    <property type="component" value="Unassembled WGS sequence"/>
</dbReference>
<evidence type="ECO:0000259" key="2">
    <source>
        <dbReference type="PROSITE" id="PS50097"/>
    </source>
</evidence>
<keyword evidence="4" id="KW-1185">Reference proteome</keyword>
<dbReference type="InterPro" id="IPR000210">
    <property type="entry name" value="BTB/POZ_dom"/>
</dbReference>
<dbReference type="InterPro" id="IPR051481">
    <property type="entry name" value="BTB-POZ/Galectin-3-binding"/>
</dbReference>
<proteinExistence type="predicted"/>
<organism evidence="3 4">
    <name type="scientific">Pinctada imbricata</name>
    <name type="common">Atlantic pearl-oyster</name>
    <name type="synonym">Pinctada martensii</name>
    <dbReference type="NCBI Taxonomy" id="66713"/>
    <lineage>
        <taxon>Eukaryota</taxon>
        <taxon>Metazoa</taxon>
        <taxon>Spiralia</taxon>
        <taxon>Lophotrochozoa</taxon>
        <taxon>Mollusca</taxon>
        <taxon>Bivalvia</taxon>
        <taxon>Autobranchia</taxon>
        <taxon>Pteriomorphia</taxon>
        <taxon>Pterioida</taxon>
        <taxon>Pterioidea</taxon>
        <taxon>Pteriidae</taxon>
        <taxon>Pinctada</taxon>
    </lineage>
</organism>
<reference evidence="3" key="1">
    <citation type="submission" date="2019-08" db="EMBL/GenBank/DDBJ databases">
        <title>The improved chromosome-level genome for the pearl oyster Pinctada fucata martensii using PacBio sequencing and Hi-C.</title>
        <authorList>
            <person name="Zheng Z."/>
        </authorList>
    </citation>
    <scope>NUCLEOTIDE SEQUENCE</scope>
    <source>
        <strain evidence="3">ZZ-2019</strain>
        <tissue evidence="3">Adductor muscle</tissue>
    </source>
</reference>